<organism evidence="1 2">
    <name type="scientific">Pluteus cervinus</name>
    <dbReference type="NCBI Taxonomy" id="181527"/>
    <lineage>
        <taxon>Eukaryota</taxon>
        <taxon>Fungi</taxon>
        <taxon>Dikarya</taxon>
        <taxon>Basidiomycota</taxon>
        <taxon>Agaricomycotina</taxon>
        <taxon>Agaricomycetes</taxon>
        <taxon>Agaricomycetidae</taxon>
        <taxon>Agaricales</taxon>
        <taxon>Pluteineae</taxon>
        <taxon>Pluteaceae</taxon>
        <taxon>Pluteus</taxon>
    </lineage>
</organism>
<proteinExistence type="predicted"/>
<sequence length="79" mass="8939">VPRTTLTARYNGVPTRRDGHAHELNLAPAEELVLVDWIKVMGRCGIPLTHEMVAQHATVICRETVGDAWVRRFIGRHQD</sequence>
<gene>
    <name evidence="1" type="ORF">BDN72DRAFT_743930</name>
</gene>
<protein>
    <submittedName>
        <fullName evidence="1">Uncharacterized protein</fullName>
    </submittedName>
</protein>
<dbReference type="EMBL" id="ML208408">
    <property type="protein sequence ID" value="TFK66354.1"/>
    <property type="molecule type" value="Genomic_DNA"/>
</dbReference>
<evidence type="ECO:0000313" key="1">
    <source>
        <dbReference type="EMBL" id="TFK66354.1"/>
    </source>
</evidence>
<reference evidence="1 2" key="1">
    <citation type="journal article" date="2019" name="Nat. Ecol. Evol.">
        <title>Megaphylogeny resolves global patterns of mushroom evolution.</title>
        <authorList>
            <person name="Varga T."/>
            <person name="Krizsan K."/>
            <person name="Foldi C."/>
            <person name="Dima B."/>
            <person name="Sanchez-Garcia M."/>
            <person name="Sanchez-Ramirez S."/>
            <person name="Szollosi G.J."/>
            <person name="Szarkandi J.G."/>
            <person name="Papp V."/>
            <person name="Albert L."/>
            <person name="Andreopoulos W."/>
            <person name="Angelini C."/>
            <person name="Antonin V."/>
            <person name="Barry K.W."/>
            <person name="Bougher N.L."/>
            <person name="Buchanan P."/>
            <person name="Buyck B."/>
            <person name="Bense V."/>
            <person name="Catcheside P."/>
            <person name="Chovatia M."/>
            <person name="Cooper J."/>
            <person name="Damon W."/>
            <person name="Desjardin D."/>
            <person name="Finy P."/>
            <person name="Geml J."/>
            <person name="Haridas S."/>
            <person name="Hughes K."/>
            <person name="Justo A."/>
            <person name="Karasinski D."/>
            <person name="Kautmanova I."/>
            <person name="Kiss B."/>
            <person name="Kocsube S."/>
            <person name="Kotiranta H."/>
            <person name="LaButti K.M."/>
            <person name="Lechner B.E."/>
            <person name="Liimatainen K."/>
            <person name="Lipzen A."/>
            <person name="Lukacs Z."/>
            <person name="Mihaltcheva S."/>
            <person name="Morgado L.N."/>
            <person name="Niskanen T."/>
            <person name="Noordeloos M.E."/>
            <person name="Ohm R.A."/>
            <person name="Ortiz-Santana B."/>
            <person name="Ovrebo C."/>
            <person name="Racz N."/>
            <person name="Riley R."/>
            <person name="Savchenko A."/>
            <person name="Shiryaev A."/>
            <person name="Soop K."/>
            <person name="Spirin V."/>
            <person name="Szebenyi C."/>
            <person name="Tomsovsky M."/>
            <person name="Tulloss R.E."/>
            <person name="Uehling J."/>
            <person name="Grigoriev I.V."/>
            <person name="Vagvolgyi C."/>
            <person name="Papp T."/>
            <person name="Martin F.M."/>
            <person name="Miettinen O."/>
            <person name="Hibbett D.S."/>
            <person name="Nagy L.G."/>
        </authorList>
    </citation>
    <scope>NUCLEOTIDE SEQUENCE [LARGE SCALE GENOMIC DNA]</scope>
    <source>
        <strain evidence="1 2">NL-1719</strain>
    </source>
</reference>
<feature type="non-terminal residue" evidence="1">
    <location>
        <position position="79"/>
    </location>
</feature>
<evidence type="ECO:0000313" key="2">
    <source>
        <dbReference type="Proteomes" id="UP000308600"/>
    </source>
</evidence>
<dbReference type="Proteomes" id="UP000308600">
    <property type="component" value="Unassembled WGS sequence"/>
</dbReference>
<accession>A0ACD3AL32</accession>
<feature type="non-terminal residue" evidence="1">
    <location>
        <position position="1"/>
    </location>
</feature>
<keyword evidence="2" id="KW-1185">Reference proteome</keyword>
<name>A0ACD3AL32_9AGAR</name>